<dbReference type="EMBL" id="SCWD01000008">
    <property type="protein sequence ID" value="TDL95293.1"/>
    <property type="molecule type" value="Genomic_DNA"/>
</dbReference>
<evidence type="ECO:0000256" key="7">
    <source>
        <dbReference type="ARBA" id="ARBA00048539"/>
    </source>
</evidence>
<keyword evidence="4 8" id="KW-0819">tRNA processing</keyword>
<dbReference type="InterPro" id="IPR011063">
    <property type="entry name" value="TilS/TtcA_N"/>
</dbReference>
<comment type="domain">
    <text evidence="8">The N-terminal region contains the highly conserved SGGXDS motif, predicted to be a P-loop motif involved in ATP binding.</text>
</comment>
<evidence type="ECO:0000313" key="11">
    <source>
        <dbReference type="Proteomes" id="UP000295280"/>
    </source>
</evidence>
<dbReference type="SUPFAM" id="SSF56037">
    <property type="entry name" value="PheT/TilS domain"/>
    <property type="match status" value="1"/>
</dbReference>
<comment type="catalytic activity">
    <reaction evidence="7 8">
        <text>cytidine(34) in tRNA(Ile2) + L-lysine + ATP = lysidine(34) in tRNA(Ile2) + AMP + diphosphate + H(+)</text>
        <dbReference type="Rhea" id="RHEA:43744"/>
        <dbReference type="Rhea" id="RHEA-COMP:10625"/>
        <dbReference type="Rhea" id="RHEA-COMP:10670"/>
        <dbReference type="ChEBI" id="CHEBI:15378"/>
        <dbReference type="ChEBI" id="CHEBI:30616"/>
        <dbReference type="ChEBI" id="CHEBI:32551"/>
        <dbReference type="ChEBI" id="CHEBI:33019"/>
        <dbReference type="ChEBI" id="CHEBI:82748"/>
        <dbReference type="ChEBI" id="CHEBI:83665"/>
        <dbReference type="ChEBI" id="CHEBI:456215"/>
        <dbReference type="EC" id="6.3.4.19"/>
    </reaction>
</comment>
<dbReference type="Proteomes" id="UP000295280">
    <property type="component" value="Unassembled WGS sequence"/>
</dbReference>
<keyword evidence="3 8" id="KW-0436">Ligase</keyword>
<evidence type="ECO:0000256" key="1">
    <source>
        <dbReference type="ARBA" id="ARBA00004496"/>
    </source>
</evidence>
<organism evidence="10 11">
    <name type="scientific">Macrococcus carouselicus</name>
    <dbReference type="NCBI Taxonomy" id="69969"/>
    <lineage>
        <taxon>Bacteria</taxon>
        <taxon>Bacillati</taxon>
        <taxon>Bacillota</taxon>
        <taxon>Bacilli</taxon>
        <taxon>Bacillales</taxon>
        <taxon>Staphylococcaceae</taxon>
        <taxon>Macrococcus</taxon>
    </lineage>
</organism>
<comment type="caution">
    <text evidence="10">The sequence shown here is derived from an EMBL/GenBank/DDBJ whole genome shotgun (WGS) entry which is preliminary data.</text>
</comment>
<dbReference type="SMART" id="SM00977">
    <property type="entry name" value="TilS_C"/>
    <property type="match status" value="1"/>
</dbReference>
<accession>A0A9Q8FNJ8</accession>
<dbReference type="HAMAP" id="MF_01161">
    <property type="entry name" value="tRNA_Ile_lys_synt"/>
    <property type="match status" value="1"/>
</dbReference>
<evidence type="ECO:0000259" key="9">
    <source>
        <dbReference type="SMART" id="SM00977"/>
    </source>
</evidence>
<keyword evidence="2 8" id="KW-0963">Cytoplasm</keyword>
<reference evidence="10 11" key="1">
    <citation type="submission" date="2019-01" db="EMBL/GenBank/DDBJ databases">
        <title>Draft genome sequences of the type strains of six Macrococcus species.</title>
        <authorList>
            <person name="Mazhar S."/>
            <person name="Altermann E."/>
            <person name="Hill C."/>
            <person name="Mcauliffe O."/>
        </authorList>
    </citation>
    <scope>NUCLEOTIDE SEQUENCE [LARGE SCALE GENOMIC DNA]</scope>
    <source>
        <strain evidence="10 11">ATCC 51828</strain>
    </source>
</reference>
<evidence type="ECO:0000313" key="10">
    <source>
        <dbReference type="EMBL" id="TDL95293.1"/>
    </source>
</evidence>
<dbReference type="NCBIfam" id="TIGR02433">
    <property type="entry name" value="lysidine_TilS_C"/>
    <property type="match status" value="1"/>
</dbReference>
<evidence type="ECO:0000256" key="4">
    <source>
        <dbReference type="ARBA" id="ARBA00022694"/>
    </source>
</evidence>
<comment type="function">
    <text evidence="8">Ligates lysine onto the cytidine present at position 34 of the AUA codon-specific tRNA(Ile) that contains the anticodon CAU, in an ATP-dependent manner. Cytidine is converted to lysidine, thus changing the amino acid specificity of the tRNA from methionine to isoleucine.</text>
</comment>
<comment type="similarity">
    <text evidence="8">Belongs to the tRNA(Ile)-lysidine synthase family.</text>
</comment>
<name>A0A9Q8FNJ8_9STAP</name>
<dbReference type="InterPro" id="IPR012795">
    <property type="entry name" value="tRNA_Ile_lys_synt_N"/>
</dbReference>
<protein>
    <recommendedName>
        <fullName evidence="8">tRNA(Ile)-lysidine synthase</fullName>
        <ecNumber evidence="8">6.3.4.19</ecNumber>
    </recommendedName>
    <alternativeName>
        <fullName evidence="8">tRNA(Ile)-2-lysyl-cytidine synthase</fullName>
    </alternativeName>
    <alternativeName>
        <fullName evidence="8">tRNA(Ile)-lysidine synthetase</fullName>
    </alternativeName>
</protein>
<evidence type="ECO:0000256" key="8">
    <source>
        <dbReference type="HAMAP-Rule" id="MF_01161"/>
    </source>
</evidence>
<evidence type="ECO:0000256" key="5">
    <source>
        <dbReference type="ARBA" id="ARBA00022741"/>
    </source>
</evidence>
<comment type="subcellular location">
    <subcellularLocation>
        <location evidence="1 8">Cytoplasm</location>
    </subcellularLocation>
</comment>
<dbReference type="OrthoDB" id="9807403at2"/>
<dbReference type="Pfam" id="PF01171">
    <property type="entry name" value="ATP_bind_3"/>
    <property type="match status" value="1"/>
</dbReference>
<sequence>MEVRWKQNDHVAIAVSGGVDSMVLLEQVRLSGHYQSLTILHVHHGLREQSDAEAEMIKRYAEKHQLRFLMRQVPADYFNSERSIQNEARELRYRFFSEMMNEYKLDCLLTAHHQGDQQETVLFRLLTGRFHSQPLGMTPMTVDRGYPVYKPLLNETKHALYVYAEKQDVPYMEDQSNGKTDYTRNAIRHELLPAIDRIEGLSTRHLIELADWQNEMLGLVAHRAAEVLDSMTRHHSYSRSAFTSLPLPVQRQVLLQLSHSSEGTYQPLSRHYSDEIIRVIATDKTQAVYPLSERLHLEIAYDMLYIRYPSTVTRELLIHSPGEYEFNGYLIQLMEPITDIIRVRVSEPGDRILINQQRQKINRIMLDAKVPTSLRRRMPIITINEDIIAVGDLKRNDHPANHFIIIKFKGE</sequence>
<dbReference type="GO" id="GO:0005524">
    <property type="term" value="F:ATP binding"/>
    <property type="evidence" value="ECO:0007669"/>
    <property type="project" value="UniProtKB-UniRule"/>
</dbReference>
<dbReference type="RefSeq" id="WP_133418494.1">
    <property type="nucleotide sequence ID" value="NZ_SCWD01000008.1"/>
</dbReference>
<dbReference type="AlphaFoldDB" id="A0A9Q8FNJ8"/>
<dbReference type="InterPro" id="IPR012796">
    <property type="entry name" value="Lysidine-tRNA-synth_C"/>
</dbReference>
<feature type="binding site" evidence="8">
    <location>
        <begin position="16"/>
        <end position="21"/>
    </location>
    <ligand>
        <name>ATP</name>
        <dbReference type="ChEBI" id="CHEBI:30616"/>
    </ligand>
</feature>
<dbReference type="Gene3D" id="3.40.50.620">
    <property type="entry name" value="HUPs"/>
    <property type="match status" value="1"/>
</dbReference>
<dbReference type="Pfam" id="PF11734">
    <property type="entry name" value="TilS_C"/>
    <property type="match status" value="1"/>
</dbReference>
<keyword evidence="11" id="KW-1185">Reference proteome</keyword>
<evidence type="ECO:0000256" key="6">
    <source>
        <dbReference type="ARBA" id="ARBA00022840"/>
    </source>
</evidence>
<dbReference type="CDD" id="cd01992">
    <property type="entry name" value="TilS_N"/>
    <property type="match status" value="1"/>
</dbReference>
<dbReference type="GO" id="GO:0005737">
    <property type="term" value="C:cytoplasm"/>
    <property type="evidence" value="ECO:0007669"/>
    <property type="project" value="UniProtKB-SubCell"/>
</dbReference>
<evidence type="ECO:0000256" key="2">
    <source>
        <dbReference type="ARBA" id="ARBA00022490"/>
    </source>
</evidence>
<keyword evidence="5 8" id="KW-0547">Nucleotide-binding</keyword>
<proteinExistence type="inferred from homology"/>
<gene>
    <name evidence="8 10" type="primary">tilS</name>
    <name evidence="10" type="ORF">ERX40_10745</name>
</gene>
<dbReference type="InterPro" id="IPR012094">
    <property type="entry name" value="tRNA_Ile_lys_synt"/>
</dbReference>
<dbReference type="GO" id="GO:0032267">
    <property type="term" value="F:tRNA(Ile)-lysidine synthase activity"/>
    <property type="evidence" value="ECO:0007669"/>
    <property type="project" value="UniProtKB-EC"/>
</dbReference>
<dbReference type="NCBIfam" id="TIGR02432">
    <property type="entry name" value="lysidine_TilS_N"/>
    <property type="match status" value="1"/>
</dbReference>
<evidence type="ECO:0000256" key="3">
    <source>
        <dbReference type="ARBA" id="ARBA00022598"/>
    </source>
</evidence>
<feature type="domain" description="Lysidine-tRNA(Ile) synthetase C-terminal" evidence="9">
    <location>
        <begin position="341"/>
        <end position="408"/>
    </location>
</feature>
<dbReference type="InterPro" id="IPR014729">
    <property type="entry name" value="Rossmann-like_a/b/a_fold"/>
</dbReference>
<keyword evidence="6 8" id="KW-0067">ATP-binding</keyword>
<dbReference type="SUPFAM" id="SSF52402">
    <property type="entry name" value="Adenine nucleotide alpha hydrolases-like"/>
    <property type="match status" value="1"/>
</dbReference>
<dbReference type="GO" id="GO:0006400">
    <property type="term" value="P:tRNA modification"/>
    <property type="evidence" value="ECO:0007669"/>
    <property type="project" value="UniProtKB-UniRule"/>
</dbReference>
<dbReference type="PANTHER" id="PTHR43033">
    <property type="entry name" value="TRNA(ILE)-LYSIDINE SYNTHASE-RELATED"/>
    <property type="match status" value="1"/>
</dbReference>
<dbReference type="PANTHER" id="PTHR43033:SF1">
    <property type="entry name" value="TRNA(ILE)-LYSIDINE SYNTHASE-RELATED"/>
    <property type="match status" value="1"/>
</dbReference>
<dbReference type="EC" id="6.3.4.19" evidence="8"/>